<dbReference type="Pfam" id="PF25557">
    <property type="entry name" value="GAUT_1"/>
    <property type="match status" value="1"/>
</dbReference>
<organism evidence="1 2">
    <name type="scientific">Brassica napus</name>
    <name type="common">Rape</name>
    <dbReference type="NCBI Taxonomy" id="3708"/>
    <lineage>
        <taxon>Eukaryota</taxon>
        <taxon>Viridiplantae</taxon>
        <taxon>Streptophyta</taxon>
        <taxon>Embryophyta</taxon>
        <taxon>Tracheophyta</taxon>
        <taxon>Spermatophyta</taxon>
        <taxon>Magnoliopsida</taxon>
        <taxon>eudicotyledons</taxon>
        <taxon>Gunneridae</taxon>
        <taxon>Pentapetalae</taxon>
        <taxon>rosids</taxon>
        <taxon>malvids</taxon>
        <taxon>Brassicales</taxon>
        <taxon>Brassicaceae</taxon>
        <taxon>Brassiceae</taxon>
        <taxon>Brassica</taxon>
    </lineage>
</organism>
<dbReference type="PANTHER" id="PTHR32116:SF74">
    <property type="entry name" value="GALACTURONOSYLTRANSFERASE 10-RELATED"/>
    <property type="match status" value="1"/>
</dbReference>
<comment type="caution">
    <text evidence="1">The sequence shown here is derived from an EMBL/GenBank/DDBJ whole genome shotgun (WGS) entry which is preliminary data.</text>
</comment>
<keyword evidence="2" id="KW-1185">Reference proteome</keyword>
<dbReference type="PANTHER" id="PTHR32116">
    <property type="entry name" value="GALACTURONOSYLTRANSFERASE 4-RELATED"/>
    <property type="match status" value="1"/>
</dbReference>
<reference evidence="1 2" key="1">
    <citation type="submission" date="2021-05" db="EMBL/GenBank/DDBJ databases">
        <title>Genome Assembly of Synthetic Allotetraploid Brassica napus Reveals Homoeologous Exchanges between Subgenomes.</title>
        <authorList>
            <person name="Davis J.T."/>
        </authorList>
    </citation>
    <scope>NUCLEOTIDE SEQUENCE [LARGE SCALE GENOMIC DNA]</scope>
    <source>
        <strain evidence="2">cv. Da-Ae</strain>
        <tissue evidence="1">Seedling</tissue>
    </source>
</reference>
<sequence length="360" mass="40661">MAAGLADRNRQHSRLNNQSDLSFGWVLGFQSLLTSRRASQYEQEERVGFPEGGRAEEDLEVCLVGALRDCNHPFILILSKATQIETRASIPEGGMNMTEEMLSPTSFARQVNDQIALAKAFVVIAKESKNLQFAWDLSAQIRNSQLLLSTAAASRRPLTVLDSEPTIRDMAVCFSSSAASLRQRHYDHEAQGYYSVFRSADEFRDREERKYAQIAAEEVPKSLYCLGVRLTTEWFQNSELQGKLVERSHAVASKLTDNSLPLRKSSFISSLTRSTTRNEVMLQDSDTQSYYFSGQTTVDAPNQVRNPKYLSMLNHLRNVNGAVETCMETFHRASDILRVNRGTRAVVDVLDWDTPMWMLV</sequence>
<protein>
    <submittedName>
        <fullName evidence="1">Uncharacterized protein</fullName>
    </submittedName>
</protein>
<dbReference type="InterPro" id="IPR029993">
    <property type="entry name" value="GAUT"/>
</dbReference>
<dbReference type="EMBL" id="JAGKQM010000462">
    <property type="protein sequence ID" value="KAH0854348.1"/>
    <property type="molecule type" value="Genomic_DNA"/>
</dbReference>
<gene>
    <name evidence="1" type="ORF">HID58_078954</name>
</gene>
<proteinExistence type="predicted"/>
<name>A0ABQ7XEH6_BRANA</name>
<evidence type="ECO:0000313" key="2">
    <source>
        <dbReference type="Proteomes" id="UP000824890"/>
    </source>
</evidence>
<accession>A0ABQ7XEH6</accession>
<evidence type="ECO:0000313" key="1">
    <source>
        <dbReference type="EMBL" id="KAH0854348.1"/>
    </source>
</evidence>
<dbReference type="Proteomes" id="UP000824890">
    <property type="component" value="Unassembled WGS sequence"/>
</dbReference>